<evidence type="ECO:0000256" key="1">
    <source>
        <dbReference type="ARBA" id="ARBA00001974"/>
    </source>
</evidence>
<dbReference type="SUPFAM" id="SSF47203">
    <property type="entry name" value="Acyl-CoA dehydrogenase C-terminal domain-like"/>
    <property type="match status" value="1"/>
</dbReference>
<dbReference type="InterPro" id="IPR013786">
    <property type="entry name" value="AcylCoA_DH/ox_N"/>
</dbReference>
<evidence type="ECO:0000259" key="5">
    <source>
        <dbReference type="Pfam" id="PF00441"/>
    </source>
</evidence>
<dbReference type="Gene3D" id="2.40.110.10">
    <property type="entry name" value="Butyryl-CoA Dehydrogenase, subunit A, domain 2"/>
    <property type="match status" value="1"/>
</dbReference>
<dbReference type="Pfam" id="PF00441">
    <property type="entry name" value="Acyl-CoA_dh_1"/>
    <property type="match status" value="1"/>
</dbReference>
<dbReference type="EMBL" id="DOEK01000044">
    <property type="protein sequence ID" value="HBP31742.1"/>
    <property type="molecule type" value="Genomic_DNA"/>
</dbReference>
<dbReference type="AlphaFoldDB" id="A0A356LLG8"/>
<organism evidence="8 9">
    <name type="scientific">Advenella kashmirensis</name>
    <dbReference type="NCBI Taxonomy" id="310575"/>
    <lineage>
        <taxon>Bacteria</taxon>
        <taxon>Pseudomonadati</taxon>
        <taxon>Pseudomonadota</taxon>
        <taxon>Betaproteobacteria</taxon>
        <taxon>Burkholderiales</taxon>
        <taxon>Alcaligenaceae</taxon>
    </lineage>
</organism>
<dbReference type="Gene3D" id="1.10.540.10">
    <property type="entry name" value="Acyl-CoA dehydrogenase/oxidase, N-terminal domain"/>
    <property type="match status" value="1"/>
</dbReference>
<feature type="domain" description="Acyl-CoA dehydrogenase/oxidase C-terminal" evidence="5">
    <location>
        <begin position="225"/>
        <end position="372"/>
    </location>
</feature>
<dbReference type="GO" id="GO:0003995">
    <property type="term" value="F:acyl-CoA dehydrogenase activity"/>
    <property type="evidence" value="ECO:0007669"/>
    <property type="project" value="TreeGrafter"/>
</dbReference>
<comment type="similarity">
    <text evidence="2">Belongs to the acyl-CoA dehydrogenase family.</text>
</comment>
<dbReference type="Pfam" id="PF02771">
    <property type="entry name" value="Acyl-CoA_dh_N"/>
    <property type="match status" value="1"/>
</dbReference>
<dbReference type="GO" id="GO:0033539">
    <property type="term" value="P:fatty acid beta-oxidation using acyl-CoA dehydrogenase"/>
    <property type="evidence" value="ECO:0007669"/>
    <property type="project" value="TreeGrafter"/>
</dbReference>
<feature type="domain" description="Acyl-CoA oxidase/dehydrogenase middle" evidence="6">
    <location>
        <begin position="122"/>
        <end position="213"/>
    </location>
</feature>
<dbReference type="Pfam" id="PF02770">
    <property type="entry name" value="Acyl-CoA_dh_M"/>
    <property type="match status" value="1"/>
</dbReference>
<evidence type="ECO:0000259" key="6">
    <source>
        <dbReference type="Pfam" id="PF02770"/>
    </source>
</evidence>
<comment type="cofactor">
    <cofactor evidence="1">
        <name>FAD</name>
        <dbReference type="ChEBI" id="CHEBI:57692"/>
    </cofactor>
</comment>
<accession>A0A356LLG8</accession>
<dbReference type="InterPro" id="IPR009100">
    <property type="entry name" value="AcylCoA_DH/oxidase_NM_dom_sf"/>
</dbReference>
<keyword evidence="4" id="KW-0274">FAD</keyword>
<dbReference type="InterPro" id="IPR036250">
    <property type="entry name" value="AcylCo_DH-like_C"/>
</dbReference>
<dbReference type="Gene3D" id="1.20.140.10">
    <property type="entry name" value="Butyryl-CoA Dehydrogenase, subunit A, domain 3"/>
    <property type="match status" value="1"/>
</dbReference>
<proteinExistence type="inferred from homology"/>
<protein>
    <submittedName>
        <fullName evidence="8">Acyl-CoA dehydrogenase</fullName>
    </submittedName>
</protein>
<dbReference type="CDD" id="cd00567">
    <property type="entry name" value="ACAD"/>
    <property type="match status" value="1"/>
</dbReference>
<evidence type="ECO:0000256" key="2">
    <source>
        <dbReference type="ARBA" id="ARBA00009347"/>
    </source>
</evidence>
<dbReference type="InterPro" id="IPR006091">
    <property type="entry name" value="Acyl-CoA_Oxase/DH_mid-dom"/>
</dbReference>
<dbReference type="PANTHER" id="PTHR43884:SF12">
    <property type="entry name" value="ISOVALERYL-COA DEHYDROGENASE, MITOCHONDRIAL-RELATED"/>
    <property type="match status" value="1"/>
</dbReference>
<dbReference type="Proteomes" id="UP000264036">
    <property type="component" value="Unassembled WGS sequence"/>
</dbReference>
<keyword evidence="3" id="KW-0285">Flavoprotein</keyword>
<gene>
    <name evidence="8" type="ORF">DD666_20320</name>
</gene>
<dbReference type="InterPro" id="IPR037069">
    <property type="entry name" value="AcylCoA_DH/ox_N_sf"/>
</dbReference>
<evidence type="ECO:0000256" key="4">
    <source>
        <dbReference type="ARBA" id="ARBA00022827"/>
    </source>
</evidence>
<dbReference type="SUPFAM" id="SSF56645">
    <property type="entry name" value="Acyl-CoA dehydrogenase NM domain-like"/>
    <property type="match status" value="1"/>
</dbReference>
<evidence type="ECO:0000313" key="8">
    <source>
        <dbReference type="EMBL" id="HBP31742.1"/>
    </source>
</evidence>
<dbReference type="InterPro" id="IPR009075">
    <property type="entry name" value="AcylCo_DH/oxidase_C"/>
</dbReference>
<reference evidence="8 9" key="1">
    <citation type="journal article" date="2018" name="Nat. Biotechnol.">
        <title>A standardized bacterial taxonomy based on genome phylogeny substantially revises the tree of life.</title>
        <authorList>
            <person name="Parks D.H."/>
            <person name="Chuvochina M."/>
            <person name="Waite D.W."/>
            <person name="Rinke C."/>
            <person name="Skarshewski A."/>
            <person name="Chaumeil P.A."/>
            <person name="Hugenholtz P."/>
        </authorList>
    </citation>
    <scope>NUCLEOTIDE SEQUENCE [LARGE SCALE GENOMIC DNA]</scope>
    <source>
        <strain evidence="8">UBA10707</strain>
    </source>
</reference>
<feature type="domain" description="Acyl-CoA dehydrogenase/oxidase N-terminal" evidence="7">
    <location>
        <begin position="7"/>
        <end position="118"/>
    </location>
</feature>
<evidence type="ECO:0000256" key="3">
    <source>
        <dbReference type="ARBA" id="ARBA00022630"/>
    </source>
</evidence>
<comment type="caution">
    <text evidence="8">The sequence shown here is derived from an EMBL/GenBank/DDBJ whole genome shotgun (WGS) entry which is preliminary data.</text>
</comment>
<dbReference type="PANTHER" id="PTHR43884">
    <property type="entry name" value="ACYL-COA DEHYDROGENASE"/>
    <property type="match status" value="1"/>
</dbReference>
<name>A0A356LLG8_9BURK</name>
<evidence type="ECO:0000259" key="7">
    <source>
        <dbReference type="Pfam" id="PF02771"/>
    </source>
</evidence>
<dbReference type="InterPro" id="IPR046373">
    <property type="entry name" value="Acyl-CoA_Oxase/DH_mid-dom_sf"/>
</dbReference>
<evidence type="ECO:0000313" key="9">
    <source>
        <dbReference type="Proteomes" id="UP000264036"/>
    </source>
</evidence>
<dbReference type="GO" id="GO:0050660">
    <property type="term" value="F:flavin adenine dinucleotide binding"/>
    <property type="evidence" value="ECO:0007669"/>
    <property type="project" value="InterPro"/>
</dbReference>
<sequence>MDFELNTEQKGFESAVRRFAENELRDGAVARAHSQDYPWDISGRMAAQGLLGITIAEADGGLGGTLMDAVIAIQTVASVCPRSADVVQAGNFGAIRVLAEYGSDLQKEKYLKPLLAGKALIAVGMTEPDAGSAVTELKTTATRDGKGWRINGTKIFTTHGPHADFILAYVRFGPGTKGIGSVMIETQAEGMRLGKRSAFMSDEEWVEIFMDNVYIPDEQVVLGEGGFKKQIAGFNVERLGNTSRSLALGRYAYEEARQWALQRRQFGKLLCEFQGIQWKFADMRIKLDAAQLLLYKAASGADSGFPSPTETAIAKAYCNQIGFDVANEALQVMGGMGYSRESLVEYCVRRCRGWMIAGGSIEILKNRIAEGVFERTFSQRAS</sequence>
<dbReference type="GO" id="GO:0046359">
    <property type="term" value="P:butyrate catabolic process"/>
    <property type="evidence" value="ECO:0007669"/>
    <property type="project" value="TreeGrafter"/>
</dbReference>